<dbReference type="PANTHER" id="PTHR15615">
    <property type="match status" value="1"/>
</dbReference>
<dbReference type="CDD" id="cd20557">
    <property type="entry name" value="CYCLIN_ScPCL1-like"/>
    <property type="match status" value="1"/>
</dbReference>
<name>A0A0G4NQJ6_VERLO</name>
<sequence>MCSTAVSRSACYPISSFNHRSNDQFCHQAALRLSNRTDFRHPVPQTSQKRGLQTPPSDDMTTTYQPPIVGPYDNHVLPSYSSTLPHVRGSVPSMNEVSRASQYPRYAQQQPQQQQAQLQQQQQQQQQPYTHATNLSQNPASGISQYSTTSKHSTRTSTPAAEGSMSSQNGSTSRRGSQALIHHSLHVPSCINPKGGNLADFAAQITCLFWFESMDTLRAAENVRSRPASATVPRLTKHAIPYPAFKKWAYGVLSTTQVTQSVILLALLFVYRLKMTNPAVKGRSGSEYRLLTVALMLGNKFLDDNTYTNKTWAEVSGISVQEIHVMEVEFLSNMRYSLLATKDEWEDWLAKLACFSEYYERALKQPTSPIAMSSPTSKTLFSSPLLSPTRATQATSAIPALPASATPVYHSNVNASNGQAWPTSYQNSTMSPLTAKTHVNMMSKKRAHEEDPTEPPAKRMNVQSNAMPPARPPIVGEQPIRLPVPNLTLNTNTPTPGSVQYMTPTAYAPPSHVSLPPLVPGVRAMSSVYPANGPVPQAQLPLPSTTGSVMPQATLTPTIGMPQPIRLPVPNLSLNTNTPTPGSVQYMTPTAYAPPSHVSLPPLVPGVRAMSSVYPASGPVPQAQLPLPSTTGSVMPQATLTPTIGMPVHPSMSYGTPSRRHSPGTLAAFGSSPLGDMYGSVSAVHTPISHTPISHSPSVYLQQRPSPYKPVRHVNTLLYPPPSASLHEYHMSAAAAPQMHYQPLGRRNDLRTGVVPDVYLQQRPSPYKPVRHVNTLLYPPPSASLHEYHMSAAAAPQMHYQPLGRRNDLRTGVVPEYMTMGYRSAQPVQQMMPHGQQGHLN</sequence>
<dbReference type="SUPFAM" id="SSF47954">
    <property type="entry name" value="Cyclin-like"/>
    <property type="match status" value="1"/>
</dbReference>
<dbReference type="GO" id="GO:0005634">
    <property type="term" value="C:nucleus"/>
    <property type="evidence" value="ECO:0007669"/>
    <property type="project" value="TreeGrafter"/>
</dbReference>
<evidence type="ECO:0000313" key="2">
    <source>
        <dbReference type="EMBL" id="CRK48611.1"/>
    </source>
</evidence>
<feature type="compositionally biased region" description="Polar residues" evidence="1">
    <location>
        <begin position="44"/>
        <end position="65"/>
    </location>
</feature>
<feature type="compositionally biased region" description="Low complexity" evidence="1">
    <location>
        <begin position="147"/>
        <end position="158"/>
    </location>
</feature>
<protein>
    <recommendedName>
        <fullName evidence="4">Cyclin N-terminal domain-containing protein</fullName>
    </recommendedName>
</protein>
<dbReference type="InterPro" id="IPR013922">
    <property type="entry name" value="Cyclin_PHO80-like"/>
</dbReference>
<feature type="compositionally biased region" description="Polar residues" evidence="1">
    <location>
        <begin position="129"/>
        <end position="146"/>
    </location>
</feature>
<dbReference type="PANTHER" id="PTHR15615:SF118">
    <property type="entry name" value="CYCLIN, HYPOTHETICAL (EUROFUNG)"/>
    <property type="match status" value="1"/>
</dbReference>
<reference evidence="3" key="1">
    <citation type="submission" date="2015-05" db="EMBL/GenBank/DDBJ databases">
        <authorList>
            <person name="Fogelqvist Johan"/>
        </authorList>
    </citation>
    <scope>NUCLEOTIDE SEQUENCE [LARGE SCALE GENOMIC DNA]</scope>
</reference>
<evidence type="ECO:0000256" key="1">
    <source>
        <dbReference type="SAM" id="MobiDB-lite"/>
    </source>
</evidence>
<proteinExistence type="predicted"/>
<feature type="compositionally biased region" description="Polar residues" evidence="1">
    <location>
        <begin position="92"/>
        <end position="101"/>
    </location>
</feature>
<feature type="region of interest" description="Disordered" evidence="1">
    <location>
        <begin position="445"/>
        <end position="466"/>
    </location>
</feature>
<dbReference type="AlphaFoldDB" id="A0A0G4NQJ6"/>
<organism evidence="2 3">
    <name type="scientific">Verticillium longisporum</name>
    <name type="common">Verticillium dahliae var. longisporum</name>
    <dbReference type="NCBI Taxonomy" id="100787"/>
    <lineage>
        <taxon>Eukaryota</taxon>
        <taxon>Fungi</taxon>
        <taxon>Dikarya</taxon>
        <taxon>Ascomycota</taxon>
        <taxon>Pezizomycotina</taxon>
        <taxon>Sordariomycetes</taxon>
        <taxon>Hypocreomycetidae</taxon>
        <taxon>Glomerellales</taxon>
        <taxon>Plectosphaerellaceae</taxon>
        <taxon>Verticillium</taxon>
    </lineage>
</organism>
<dbReference type="GO" id="GO:0000307">
    <property type="term" value="C:cyclin-dependent protein kinase holoenzyme complex"/>
    <property type="evidence" value="ECO:0007669"/>
    <property type="project" value="TreeGrafter"/>
</dbReference>
<dbReference type="GO" id="GO:0019901">
    <property type="term" value="F:protein kinase binding"/>
    <property type="evidence" value="ECO:0007669"/>
    <property type="project" value="InterPro"/>
</dbReference>
<feature type="region of interest" description="Disordered" evidence="1">
    <location>
        <begin position="37"/>
        <end position="177"/>
    </location>
</feature>
<feature type="compositionally biased region" description="Polar residues" evidence="1">
    <location>
        <begin position="164"/>
        <end position="176"/>
    </location>
</feature>
<feature type="compositionally biased region" description="Low complexity" evidence="1">
    <location>
        <begin position="107"/>
        <end position="128"/>
    </location>
</feature>
<dbReference type="Pfam" id="PF08613">
    <property type="entry name" value="Cyclin"/>
    <property type="match status" value="1"/>
</dbReference>
<gene>
    <name evidence="2" type="ORF">BN1723_008104</name>
</gene>
<dbReference type="EMBL" id="CVQI01037717">
    <property type="protein sequence ID" value="CRK48611.1"/>
    <property type="molecule type" value="Genomic_DNA"/>
</dbReference>
<dbReference type="GO" id="GO:0016538">
    <property type="term" value="F:cyclin-dependent protein serine/threonine kinase regulator activity"/>
    <property type="evidence" value="ECO:0007669"/>
    <property type="project" value="TreeGrafter"/>
</dbReference>
<evidence type="ECO:0000313" key="3">
    <source>
        <dbReference type="Proteomes" id="UP000045706"/>
    </source>
</evidence>
<evidence type="ECO:0008006" key="4">
    <source>
        <dbReference type="Google" id="ProtNLM"/>
    </source>
</evidence>
<dbReference type="Proteomes" id="UP000045706">
    <property type="component" value="Unassembled WGS sequence"/>
</dbReference>
<accession>A0A0G4NQJ6</accession>
<dbReference type="InterPro" id="IPR036915">
    <property type="entry name" value="Cyclin-like_sf"/>
</dbReference>
<dbReference type="Gene3D" id="1.10.472.10">
    <property type="entry name" value="Cyclin-like"/>
    <property type="match status" value="1"/>
</dbReference>